<protein>
    <recommendedName>
        <fullName evidence="4">Inhibitor of vertebrate lysozyme (Ivy)</fullName>
    </recommendedName>
</protein>
<evidence type="ECO:0000313" key="2">
    <source>
        <dbReference type="EMBL" id="MFK2917631.1"/>
    </source>
</evidence>
<dbReference type="RefSeq" id="WP_379986795.1">
    <property type="nucleotide sequence ID" value="NZ_JADIKD010000010.1"/>
</dbReference>
<sequence>MKLSAIALAFSAALACAACSQDKNGAASAPAASATTNKIDVASSVSAAESLPVDADTAAKGPYLFDLLQRPDFSAAFAKLSGASDLPDWTRQGGTSAPAQHVVVSGKSMLVASGCKPHDCPGERIVLLYDEKTHDLWGVFAKRTGEAPVDVGDTRNDQLSWLGGPDEGVKVLLKRKLYSPE</sequence>
<dbReference type="Proteomes" id="UP001620408">
    <property type="component" value="Unassembled WGS sequence"/>
</dbReference>
<evidence type="ECO:0000256" key="1">
    <source>
        <dbReference type="SAM" id="SignalP"/>
    </source>
</evidence>
<dbReference type="Gene3D" id="3.40.1420.10">
    <property type="entry name" value="Inhibitor of vertebrate lysozyme"/>
    <property type="match status" value="1"/>
</dbReference>
<organism evidence="2 3">
    <name type="scientific">Dyella koreensis</name>
    <dbReference type="NCBI Taxonomy" id="311235"/>
    <lineage>
        <taxon>Bacteria</taxon>
        <taxon>Pseudomonadati</taxon>
        <taxon>Pseudomonadota</taxon>
        <taxon>Gammaproteobacteria</taxon>
        <taxon>Lysobacterales</taxon>
        <taxon>Rhodanobacteraceae</taxon>
        <taxon>Dyella</taxon>
    </lineage>
</organism>
<evidence type="ECO:0000313" key="3">
    <source>
        <dbReference type="Proteomes" id="UP001620408"/>
    </source>
</evidence>
<accession>A0ABW8K650</accession>
<dbReference type="SUPFAM" id="SSF89872">
    <property type="entry name" value="Inhibitor of vertebrate lysozyme, Ivy"/>
    <property type="match status" value="1"/>
</dbReference>
<dbReference type="EMBL" id="JADIKD010000010">
    <property type="protein sequence ID" value="MFK2917631.1"/>
    <property type="molecule type" value="Genomic_DNA"/>
</dbReference>
<feature type="signal peptide" evidence="1">
    <location>
        <begin position="1"/>
        <end position="17"/>
    </location>
</feature>
<keyword evidence="1" id="KW-0732">Signal</keyword>
<reference evidence="2 3" key="1">
    <citation type="submission" date="2020-10" db="EMBL/GenBank/DDBJ databases">
        <title>Phylogeny of dyella-like bacteria.</title>
        <authorList>
            <person name="Fu J."/>
        </authorList>
    </citation>
    <scope>NUCLEOTIDE SEQUENCE [LARGE SCALE GENOMIC DNA]</scope>
    <source>
        <strain evidence="2 3">BB4</strain>
    </source>
</reference>
<evidence type="ECO:0008006" key="4">
    <source>
        <dbReference type="Google" id="ProtNLM"/>
    </source>
</evidence>
<dbReference type="Pfam" id="PF08816">
    <property type="entry name" value="Ivy"/>
    <property type="match status" value="1"/>
</dbReference>
<keyword evidence="3" id="KW-1185">Reference proteome</keyword>
<proteinExistence type="predicted"/>
<dbReference type="InterPro" id="IPR036501">
    <property type="entry name" value="Inhibitor_vert_lysozyme_sf"/>
</dbReference>
<name>A0ABW8K650_9GAMM</name>
<comment type="caution">
    <text evidence="2">The sequence shown here is derived from an EMBL/GenBank/DDBJ whole genome shotgun (WGS) entry which is preliminary data.</text>
</comment>
<gene>
    <name evidence="2" type="ORF">ISS97_10205</name>
</gene>
<feature type="chain" id="PRO_5047031974" description="Inhibitor of vertebrate lysozyme (Ivy)" evidence="1">
    <location>
        <begin position="18"/>
        <end position="181"/>
    </location>
</feature>
<dbReference type="PROSITE" id="PS51257">
    <property type="entry name" value="PROKAR_LIPOPROTEIN"/>
    <property type="match status" value="1"/>
</dbReference>